<evidence type="ECO:0000313" key="2">
    <source>
        <dbReference type="Proteomes" id="UP000460318"/>
    </source>
</evidence>
<gene>
    <name evidence="1" type="ORF">GRF59_02115</name>
</gene>
<sequence length="129" mass="14832">MPDTELLKKLHYKQGHGVVLNAPEGFSLGIEPEEGDSNPKADFVLLFVHDAEQVREWVPKVVPTLAEDGVFWITYPKRSSKIKTDINRDSLWKLVESLVPYRPVSNVAVDHKWSALRFRHKNRIQSKKS</sequence>
<comment type="caution">
    <text evidence="1">The sequence shown here is derived from an EMBL/GenBank/DDBJ whole genome shotgun (WGS) entry which is preliminary data.</text>
</comment>
<dbReference type="Proteomes" id="UP000460318">
    <property type="component" value="Unassembled WGS sequence"/>
</dbReference>
<dbReference type="AlphaFoldDB" id="A0A7X3IEJ9"/>
<keyword evidence="2" id="KW-1185">Reference proteome</keyword>
<evidence type="ECO:0008006" key="3">
    <source>
        <dbReference type="Google" id="ProtNLM"/>
    </source>
</evidence>
<proteinExistence type="predicted"/>
<organism evidence="1 2">
    <name type="scientific">Paenibacillus dendrobii</name>
    <dbReference type="NCBI Taxonomy" id="2691084"/>
    <lineage>
        <taxon>Bacteria</taxon>
        <taxon>Bacillati</taxon>
        <taxon>Bacillota</taxon>
        <taxon>Bacilli</taxon>
        <taxon>Bacillales</taxon>
        <taxon>Paenibacillaceae</taxon>
        <taxon>Paenibacillus</taxon>
    </lineage>
</organism>
<dbReference type="EMBL" id="WUBI01000001">
    <property type="protein sequence ID" value="MWV42415.1"/>
    <property type="molecule type" value="Genomic_DNA"/>
</dbReference>
<reference evidence="1 2" key="1">
    <citation type="submission" date="2019-12" db="EMBL/GenBank/DDBJ databases">
        <title>Paenibacillus sp. nov., an endophytic bacterium isolated from the stem of Dendrobium.</title>
        <authorList>
            <person name="Zhao R."/>
        </authorList>
    </citation>
    <scope>NUCLEOTIDE SEQUENCE [LARGE SCALE GENOMIC DNA]</scope>
    <source>
        <strain evidence="1 2">HJL G12</strain>
    </source>
</reference>
<accession>A0A7X3IEJ9</accession>
<protein>
    <recommendedName>
        <fullName evidence="3">DUF3052 domain-containing protein</fullName>
    </recommendedName>
</protein>
<name>A0A7X3IEJ9_9BACL</name>
<evidence type="ECO:0000313" key="1">
    <source>
        <dbReference type="EMBL" id="MWV42415.1"/>
    </source>
</evidence>